<dbReference type="PANTHER" id="PTHR30040:SF2">
    <property type="entry name" value="FAD:PROTEIN FMN TRANSFERASE"/>
    <property type="match status" value="1"/>
</dbReference>
<keyword evidence="12" id="KW-0449">Lipoprotein</keyword>
<evidence type="ECO:0000256" key="4">
    <source>
        <dbReference type="ARBA" id="ARBA00022679"/>
    </source>
</evidence>
<dbReference type="PANTHER" id="PTHR30040">
    <property type="entry name" value="THIAMINE BIOSYNTHESIS LIPOPROTEIN APBE"/>
    <property type="match status" value="1"/>
</dbReference>
<dbReference type="GO" id="GO:0046872">
    <property type="term" value="F:metal ion binding"/>
    <property type="evidence" value="ECO:0007669"/>
    <property type="project" value="UniProtKB-UniRule"/>
</dbReference>
<dbReference type="Pfam" id="PF02424">
    <property type="entry name" value="ApbE"/>
    <property type="match status" value="1"/>
</dbReference>
<keyword evidence="3 10" id="KW-0285">Flavoprotein</keyword>
<evidence type="ECO:0000313" key="13">
    <source>
        <dbReference type="EMBL" id="AEF83160.1"/>
    </source>
</evidence>
<dbReference type="EC" id="2.7.1.180" evidence="1 10"/>
<evidence type="ECO:0000256" key="11">
    <source>
        <dbReference type="PIRSR" id="PIRSR006268-2"/>
    </source>
</evidence>
<dbReference type="HOGENOM" id="CLU_044403_1_0_12"/>
<dbReference type="PROSITE" id="PS51257">
    <property type="entry name" value="PROKAR_LIPOPROTEIN"/>
    <property type="match status" value="1"/>
</dbReference>
<dbReference type="eggNOG" id="COG1477">
    <property type="taxonomic scope" value="Bacteria"/>
</dbReference>
<evidence type="ECO:0000256" key="9">
    <source>
        <dbReference type="ARBA" id="ARBA00048540"/>
    </source>
</evidence>
<dbReference type="InterPro" id="IPR003374">
    <property type="entry name" value="ApbE-like_sf"/>
</dbReference>
<dbReference type="PIRSF" id="PIRSF006268">
    <property type="entry name" value="ApbE"/>
    <property type="match status" value="1"/>
</dbReference>
<evidence type="ECO:0000256" key="3">
    <source>
        <dbReference type="ARBA" id="ARBA00022630"/>
    </source>
</evidence>
<comment type="cofactor">
    <cofactor evidence="11">
        <name>Mg(2+)</name>
        <dbReference type="ChEBI" id="CHEBI:18420"/>
    </cofactor>
    <cofactor evidence="11">
        <name>Mn(2+)</name>
        <dbReference type="ChEBI" id="CHEBI:29035"/>
    </cofactor>
    <text evidence="11">Magnesium. Can also use manganese.</text>
</comment>
<comment type="function">
    <text evidence="12">Flavin transferase that catalyzes the transfer of the FMN moiety of FAD and its covalent binding to the hydroxyl group of a threonine residue in a target flavoprotein.</text>
</comment>
<dbReference type="KEGG" id="taz:TREAZ_2929"/>
<dbReference type="STRING" id="545695.TREAZ_2929"/>
<dbReference type="InParanoid" id="F5YBT7"/>
<evidence type="ECO:0000256" key="10">
    <source>
        <dbReference type="PIRNR" id="PIRNR006268"/>
    </source>
</evidence>
<dbReference type="Proteomes" id="UP000009222">
    <property type="component" value="Chromosome"/>
</dbReference>
<feature type="binding site" evidence="11">
    <location>
        <position position="172"/>
    </location>
    <ligand>
        <name>Mg(2+)</name>
        <dbReference type="ChEBI" id="CHEBI:18420"/>
    </ligand>
</feature>
<evidence type="ECO:0000256" key="12">
    <source>
        <dbReference type="RuleBase" id="RU363002"/>
    </source>
</evidence>
<name>F5YBT7_LEAAZ</name>
<dbReference type="GO" id="GO:0016740">
    <property type="term" value="F:transferase activity"/>
    <property type="evidence" value="ECO:0007669"/>
    <property type="project" value="UniProtKB-UniRule"/>
</dbReference>
<dbReference type="GO" id="GO:0005886">
    <property type="term" value="C:plasma membrane"/>
    <property type="evidence" value="ECO:0007669"/>
    <property type="project" value="UniProtKB-SubCell"/>
</dbReference>
<evidence type="ECO:0000313" key="14">
    <source>
        <dbReference type="Proteomes" id="UP000009222"/>
    </source>
</evidence>
<accession>F5YBT7</accession>
<gene>
    <name evidence="13" type="ordered locus">TREAZ_2929</name>
</gene>
<feature type="binding site" evidence="11">
    <location>
        <position position="286"/>
    </location>
    <ligand>
        <name>Mg(2+)</name>
        <dbReference type="ChEBI" id="CHEBI:18420"/>
    </ligand>
</feature>
<evidence type="ECO:0000256" key="7">
    <source>
        <dbReference type="ARBA" id="ARBA00022842"/>
    </source>
</evidence>
<keyword evidence="12" id="KW-1003">Cell membrane</keyword>
<evidence type="ECO:0000256" key="8">
    <source>
        <dbReference type="ARBA" id="ARBA00031306"/>
    </source>
</evidence>
<keyword evidence="7 10" id="KW-0460">Magnesium</keyword>
<feature type="binding site" evidence="11">
    <location>
        <position position="290"/>
    </location>
    <ligand>
        <name>Mg(2+)</name>
        <dbReference type="ChEBI" id="CHEBI:18420"/>
    </ligand>
</feature>
<sequence>MRKNRFSLLYVIFAGVLAAALMGCSKPIPTRVEFALGTVCSISLYEKGNVRVYQDIFGRLAEIEKRMSVGLADSDISRINAAAGIEPVKVHADVFEVVERAMYYAEISGGAFDPTVEPLVSLWGIGGDAPRVPSQGEIDAAISLINWRDIVLDREQGTIFLKHPGMALDLGAIAKGYAADEVEEIVKKAKIPRALIDLGGNILTYGEKADHSPWRVGIQNPNGLRGSYIGIIQFRNKTMVTSGVYERFFEENGVHYHHILSTADGYPVRNGLLSVSIITDRSMDADGLSTSVFALGYERGRALVESLEGVQAVFVFEDMSIRLTKGTDFILTDDAYQLVSD</sequence>
<keyword evidence="14" id="KW-1185">Reference proteome</keyword>
<dbReference type="RefSeq" id="WP_015712615.1">
    <property type="nucleotide sequence ID" value="NC_015577.1"/>
</dbReference>
<dbReference type="EMBL" id="CP001841">
    <property type="protein sequence ID" value="AEF83160.1"/>
    <property type="molecule type" value="Genomic_DNA"/>
</dbReference>
<organism evidence="13 14">
    <name type="scientific">Leadbettera azotonutricia (strain ATCC BAA-888 / DSM 13862 / ZAS-9)</name>
    <name type="common">Treponema azotonutricium</name>
    <dbReference type="NCBI Taxonomy" id="545695"/>
    <lineage>
        <taxon>Bacteria</taxon>
        <taxon>Pseudomonadati</taxon>
        <taxon>Spirochaetota</taxon>
        <taxon>Spirochaetia</taxon>
        <taxon>Spirochaetales</taxon>
        <taxon>Breznakiellaceae</taxon>
        <taxon>Leadbettera</taxon>
    </lineage>
</organism>
<proteinExistence type="inferred from homology"/>
<keyword evidence="5 10" id="KW-0479">Metal-binding</keyword>
<dbReference type="AlphaFoldDB" id="F5YBT7"/>
<protein>
    <recommendedName>
        <fullName evidence="2 10">FAD:protein FMN transferase</fullName>
        <ecNumber evidence="1 10">2.7.1.180</ecNumber>
    </recommendedName>
    <alternativeName>
        <fullName evidence="8 10">Flavin transferase</fullName>
    </alternativeName>
</protein>
<evidence type="ECO:0000256" key="2">
    <source>
        <dbReference type="ARBA" id="ARBA00016337"/>
    </source>
</evidence>
<dbReference type="OrthoDB" id="9778595at2"/>
<dbReference type="InterPro" id="IPR024932">
    <property type="entry name" value="ApbE"/>
</dbReference>
<keyword evidence="12" id="KW-0472">Membrane</keyword>
<comment type="similarity">
    <text evidence="10 12">Belongs to the ApbE family.</text>
</comment>
<dbReference type="Gene3D" id="3.10.520.10">
    <property type="entry name" value="ApbE-like domains"/>
    <property type="match status" value="1"/>
</dbReference>
<comment type="catalytic activity">
    <reaction evidence="9 10 12">
        <text>L-threonyl-[protein] + FAD = FMN-L-threonyl-[protein] + AMP + H(+)</text>
        <dbReference type="Rhea" id="RHEA:36847"/>
        <dbReference type="Rhea" id="RHEA-COMP:11060"/>
        <dbReference type="Rhea" id="RHEA-COMP:11061"/>
        <dbReference type="ChEBI" id="CHEBI:15378"/>
        <dbReference type="ChEBI" id="CHEBI:30013"/>
        <dbReference type="ChEBI" id="CHEBI:57692"/>
        <dbReference type="ChEBI" id="CHEBI:74257"/>
        <dbReference type="ChEBI" id="CHEBI:456215"/>
        <dbReference type="EC" id="2.7.1.180"/>
    </reaction>
</comment>
<keyword evidence="6 10" id="KW-0274">FAD</keyword>
<evidence type="ECO:0000256" key="1">
    <source>
        <dbReference type="ARBA" id="ARBA00011955"/>
    </source>
</evidence>
<keyword evidence="12" id="KW-0997">Cell inner membrane</keyword>
<evidence type="ECO:0000256" key="6">
    <source>
        <dbReference type="ARBA" id="ARBA00022827"/>
    </source>
</evidence>
<comment type="subcellular location">
    <subcellularLocation>
        <location evidence="12">Cell inner membrane</location>
        <topology evidence="12">Lipid-anchor</topology>
        <orientation evidence="12">Periplasmic side</orientation>
    </subcellularLocation>
</comment>
<keyword evidence="4 10" id="KW-0808">Transferase</keyword>
<dbReference type="SUPFAM" id="SSF143631">
    <property type="entry name" value="ApbE-like"/>
    <property type="match status" value="1"/>
</dbReference>
<reference evidence="13 14" key="2">
    <citation type="journal article" date="2011" name="ISME J.">
        <title>RNA-seq reveals cooperative metabolic interactions between two termite-gut spirochete species in co-culture.</title>
        <authorList>
            <person name="Rosenthal A.Z."/>
            <person name="Matson E.G."/>
            <person name="Eldar A."/>
            <person name="Leadbetter J.R."/>
        </authorList>
    </citation>
    <scope>NUCLEOTIDE SEQUENCE [LARGE SCALE GENOMIC DNA]</scope>
    <source>
        <strain evidence="14">ATCC BAA-888 / DSM 13862 / ZAS-9</strain>
    </source>
</reference>
<reference evidence="14" key="1">
    <citation type="submission" date="2009-12" db="EMBL/GenBank/DDBJ databases">
        <title>Complete sequence of Treponema azotonutricium strain ZAS-9.</title>
        <authorList>
            <person name="Tetu S.G."/>
            <person name="Matson E."/>
            <person name="Ren Q."/>
            <person name="Seshadri R."/>
            <person name="Elbourne L."/>
            <person name="Hassan K.A."/>
            <person name="Durkin A."/>
            <person name="Radune D."/>
            <person name="Mohamoud Y."/>
            <person name="Shay R."/>
            <person name="Jin S."/>
            <person name="Zhang X."/>
            <person name="Lucey K."/>
            <person name="Ballor N.R."/>
            <person name="Ottesen E."/>
            <person name="Rosenthal R."/>
            <person name="Allen A."/>
            <person name="Leadbetter J.R."/>
            <person name="Paulsen I.T."/>
        </authorList>
    </citation>
    <scope>NUCLEOTIDE SEQUENCE [LARGE SCALE GENOMIC DNA]</scope>
    <source>
        <strain evidence="14">ATCC BAA-888 / DSM 13862 / ZAS-9</strain>
    </source>
</reference>
<evidence type="ECO:0000256" key="5">
    <source>
        <dbReference type="ARBA" id="ARBA00022723"/>
    </source>
</evidence>